<evidence type="ECO:0000313" key="3">
    <source>
        <dbReference type="Proteomes" id="UP001162483"/>
    </source>
</evidence>
<evidence type="ECO:0000256" key="1">
    <source>
        <dbReference type="SAM" id="MobiDB-lite"/>
    </source>
</evidence>
<dbReference type="Proteomes" id="UP001162483">
    <property type="component" value="Unassembled WGS sequence"/>
</dbReference>
<evidence type="ECO:0000313" key="2">
    <source>
        <dbReference type="EMBL" id="CAI9586992.1"/>
    </source>
</evidence>
<organism evidence="2 3">
    <name type="scientific">Staurois parvus</name>
    <dbReference type="NCBI Taxonomy" id="386267"/>
    <lineage>
        <taxon>Eukaryota</taxon>
        <taxon>Metazoa</taxon>
        <taxon>Chordata</taxon>
        <taxon>Craniata</taxon>
        <taxon>Vertebrata</taxon>
        <taxon>Euteleostomi</taxon>
        <taxon>Amphibia</taxon>
        <taxon>Batrachia</taxon>
        <taxon>Anura</taxon>
        <taxon>Neobatrachia</taxon>
        <taxon>Ranoidea</taxon>
        <taxon>Ranidae</taxon>
        <taxon>Staurois</taxon>
    </lineage>
</organism>
<dbReference type="PANTHER" id="PTHR46060">
    <property type="entry name" value="MARINER MOS1 TRANSPOSASE-LIKE PROTEIN"/>
    <property type="match status" value="1"/>
</dbReference>
<dbReference type="InterPro" id="IPR052709">
    <property type="entry name" value="Transposase-MT_Hybrid"/>
</dbReference>
<proteinExistence type="predicted"/>
<dbReference type="PANTHER" id="PTHR46060:SF3">
    <property type="entry name" value="PROTEIN GVQW3"/>
    <property type="match status" value="1"/>
</dbReference>
<name>A0ABN9EQK7_9NEOB</name>
<keyword evidence="3" id="KW-1185">Reference proteome</keyword>
<accession>A0ABN9EQK7</accession>
<feature type="region of interest" description="Disordered" evidence="1">
    <location>
        <begin position="49"/>
        <end position="69"/>
    </location>
</feature>
<protein>
    <recommendedName>
        <fullName evidence="4">Mos1 transposase HTH domain-containing protein</fullName>
    </recommendedName>
</protein>
<dbReference type="EMBL" id="CATNWA010015806">
    <property type="protein sequence ID" value="CAI9586992.1"/>
    <property type="molecule type" value="Genomic_DNA"/>
</dbReference>
<feature type="compositionally biased region" description="Basic and acidic residues" evidence="1">
    <location>
        <begin position="49"/>
        <end position="60"/>
    </location>
</feature>
<sequence>MSDSNVEQQINIKLCVKIGKCTSKMLALLQQAYGKHSMKKSRVFELHKQFKEGQEDDTRSRQPPMQSADANLDTVCTLVCSDQTLGVRIMAEELNMNMETVRQILTEDLGFRKMYAKMVP</sequence>
<reference evidence="2" key="1">
    <citation type="submission" date="2023-05" db="EMBL/GenBank/DDBJ databases">
        <authorList>
            <person name="Stuckert A."/>
        </authorList>
    </citation>
    <scope>NUCLEOTIDE SEQUENCE</scope>
</reference>
<comment type="caution">
    <text evidence="2">The sequence shown here is derived from an EMBL/GenBank/DDBJ whole genome shotgun (WGS) entry which is preliminary data.</text>
</comment>
<evidence type="ECO:0008006" key="4">
    <source>
        <dbReference type="Google" id="ProtNLM"/>
    </source>
</evidence>
<gene>
    <name evidence="2" type="ORF">SPARVUS_LOCUS10482166</name>
</gene>